<dbReference type="Gene3D" id="1.25.40.10">
    <property type="entry name" value="Tetratricopeptide repeat domain"/>
    <property type="match status" value="5"/>
</dbReference>
<dbReference type="InterPro" id="IPR032867">
    <property type="entry name" value="DYW_dom"/>
</dbReference>
<dbReference type="FunFam" id="1.25.40.10:FF:000227">
    <property type="entry name" value="Pentatricopeptide repeat-containing protein At3g13880"/>
    <property type="match status" value="1"/>
</dbReference>
<feature type="repeat" description="PPR" evidence="2">
    <location>
        <begin position="513"/>
        <end position="547"/>
    </location>
</feature>
<gene>
    <name evidence="5 6" type="primary">LOC120253292</name>
</gene>
<dbReference type="PROSITE" id="PS51375">
    <property type="entry name" value="PPR"/>
    <property type="match status" value="5"/>
</dbReference>
<dbReference type="InterPro" id="IPR002885">
    <property type="entry name" value="PPR_rpt"/>
</dbReference>
<dbReference type="GO" id="GO:0003723">
    <property type="term" value="F:RNA binding"/>
    <property type="evidence" value="ECO:0007669"/>
    <property type="project" value="InterPro"/>
</dbReference>
<evidence type="ECO:0000313" key="6">
    <source>
        <dbReference type="RefSeq" id="XP_039117567.1"/>
    </source>
</evidence>
<keyword evidence="4" id="KW-1185">Reference proteome</keyword>
<evidence type="ECO:0000259" key="3">
    <source>
        <dbReference type="Pfam" id="PF14432"/>
    </source>
</evidence>
<dbReference type="AlphaFoldDB" id="A0AB40ARR7"/>
<organism evidence="4 6">
    <name type="scientific">Dioscorea cayennensis subsp. rotundata</name>
    <name type="common">White Guinea yam</name>
    <name type="synonym">Dioscorea rotundata</name>
    <dbReference type="NCBI Taxonomy" id="55577"/>
    <lineage>
        <taxon>Eukaryota</taxon>
        <taxon>Viridiplantae</taxon>
        <taxon>Streptophyta</taxon>
        <taxon>Embryophyta</taxon>
        <taxon>Tracheophyta</taxon>
        <taxon>Spermatophyta</taxon>
        <taxon>Magnoliopsida</taxon>
        <taxon>Liliopsida</taxon>
        <taxon>Dioscoreales</taxon>
        <taxon>Dioscoreaceae</taxon>
        <taxon>Dioscorea</taxon>
    </lineage>
</organism>
<dbReference type="FunFam" id="1.25.40.10:FF:000381">
    <property type="entry name" value="Pentatricopeptide repeat-containing protein"/>
    <property type="match status" value="1"/>
</dbReference>
<evidence type="ECO:0000313" key="4">
    <source>
        <dbReference type="Proteomes" id="UP001515500"/>
    </source>
</evidence>
<keyword evidence="1" id="KW-0677">Repeat</keyword>
<dbReference type="InterPro" id="IPR046849">
    <property type="entry name" value="E2_motif"/>
</dbReference>
<dbReference type="InterPro" id="IPR046848">
    <property type="entry name" value="E_motif"/>
</dbReference>
<dbReference type="Pfam" id="PF20430">
    <property type="entry name" value="Eplus_motif"/>
    <property type="match status" value="1"/>
</dbReference>
<dbReference type="InterPro" id="IPR011990">
    <property type="entry name" value="TPR-like_helical_dom_sf"/>
</dbReference>
<feature type="repeat" description="PPR" evidence="2">
    <location>
        <begin position="71"/>
        <end position="105"/>
    </location>
</feature>
<dbReference type="RefSeq" id="XP_039117566.1">
    <property type="nucleotide sequence ID" value="XM_039261632.1"/>
</dbReference>
<feature type="repeat" description="PPR" evidence="2">
    <location>
        <begin position="412"/>
        <end position="446"/>
    </location>
</feature>
<evidence type="ECO:0000256" key="1">
    <source>
        <dbReference type="ARBA" id="ARBA00022737"/>
    </source>
</evidence>
<feature type="repeat" description="PPR" evidence="2">
    <location>
        <begin position="305"/>
        <end position="345"/>
    </location>
</feature>
<dbReference type="PANTHER" id="PTHR47926">
    <property type="entry name" value="PENTATRICOPEPTIDE REPEAT-CONTAINING PROTEIN"/>
    <property type="match status" value="1"/>
</dbReference>
<dbReference type="FunFam" id="1.25.40.10:FF:000776">
    <property type="entry name" value="Pentatricopeptide repeat-containing protein At3g13880"/>
    <property type="match status" value="1"/>
</dbReference>
<dbReference type="GO" id="GO:0009451">
    <property type="term" value="P:RNA modification"/>
    <property type="evidence" value="ECO:0007669"/>
    <property type="project" value="InterPro"/>
</dbReference>
<feature type="repeat" description="PPR" evidence="2">
    <location>
        <begin position="203"/>
        <end position="237"/>
    </location>
</feature>
<evidence type="ECO:0000256" key="2">
    <source>
        <dbReference type="PROSITE-ProRule" id="PRU00708"/>
    </source>
</evidence>
<dbReference type="GeneID" id="120253292"/>
<sequence>MQCSSRFLIGISERLNFSTSLQSQMPPQSFLKSPFDSAAYIELLKSFSSSFSLIHGKSIHAHLIKSQPKPCLFLQNNLLNMYCKCGDMVSARHLFDVMPKRDVVSWNSIVSGYFQIGLCYDSFDVFITMRHCDVVLDKFSYASALSVCARMREVNVGKMVHGLIVVCGLSKLAFLTNSLMDMYSKCGDLDRAWRVFDSSDELDDVSWNSLISAFVRIGLIEETQRFFARMHRAGVKMNSFALGSVLKACSSFGGSKELGKVIHGCVVRVGLDSDVFVGSAMLDLYAKKGLLDEAVKVFKLIPDPNVVVFNAMIAGFSRMDTEIDNMVTCEALHLFCEMLRRGMLPSKFTFSSILRACNLTESFELGKQIHGLIFKYHLQYEEFIGSALIDLYSKAHSIEDGFRCFHSSPKQDIVTWTSMISACVENEQFERALSLFNELLNDGRKPDQFTISSVMSACANLAVARSGEQIQSYATKSGFSAFTICANAQIFMYAGSGDIDAANQTFKELQTCDVVSWSAMISSHAKHGCATDALLLFQEMEHRKVVPNHITFLGVLTACSHGGLVDEGFRYFESMKKEYGIHPNVKHCACMVDLLGRAGRLNDAENFISESGFGDDPVLWRALLSSCRIHKNTETGARVAERVIELDPNASASYVLLYNMYLDAGNESLALRTRDLMKAHGVKKEPGLSWIEIGASVHNFVVGDKSHPKSDAIYSKLNEMLSRIERVDDHKDDTLEFEDIQLEHKESMFNCHSEKLAVALGVLLLPKSAPIRVMKNLRICADCHTTMKLFSRNERREIVVRDAIRFHRFKNGSCSCKDYW</sequence>
<dbReference type="FunFam" id="1.25.40.10:FF:001495">
    <property type="entry name" value="Pentatricopeptide repeat-containing protein At3g13880"/>
    <property type="match status" value="1"/>
</dbReference>
<dbReference type="PANTHER" id="PTHR47926:SF381">
    <property type="entry name" value="DYW DOMAIN-CONTAINING PROTEIN"/>
    <property type="match status" value="1"/>
</dbReference>
<dbReference type="Proteomes" id="UP001515500">
    <property type="component" value="Unplaced"/>
</dbReference>
<dbReference type="Pfam" id="PF01535">
    <property type="entry name" value="PPR"/>
    <property type="match status" value="5"/>
</dbReference>
<dbReference type="InterPro" id="IPR046960">
    <property type="entry name" value="PPR_At4g14850-like_plant"/>
</dbReference>
<protein>
    <submittedName>
        <fullName evidence="5 6">Pentatricopeptide repeat-containing protein At3g13880</fullName>
    </submittedName>
</protein>
<feature type="domain" description="DYW" evidence="3">
    <location>
        <begin position="737"/>
        <end position="820"/>
    </location>
</feature>
<dbReference type="NCBIfam" id="TIGR00756">
    <property type="entry name" value="PPR"/>
    <property type="match status" value="5"/>
</dbReference>
<dbReference type="RefSeq" id="XP_039117567.1">
    <property type="nucleotide sequence ID" value="XM_039261633.1"/>
</dbReference>
<dbReference type="Pfam" id="PF14432">
    <property type="entry name" value="DYW_deaminase"/>
    <property type="match status" value="1"/>
</dbReference>
<reference evidence="5 6" key="1">
    <citation type="submission" date="2025-04" db="UniProtKB">
        <authorList>
            <consortium name="RefSeq"/>
        </authorList>
    </citation>
    <scope>IDENTIFICATION</scope>
</reference>
<name>A0AB40ARR7_DIOCR</name>
<dbReference type="Pfam" id="PF20431">
    <property type="entry name" value="E_motif"/>
    <property type="match status" value="1"/>
</dbReference>
<dbReference type="GO" id="GO:0008270">
    <property type="term" value="F:zinc ion binding"/>
    <property type="evidence" value="ECO:0007669"/>
    <property type="project" value="InterPro"/>
</dbReference>
<accession>A0AB40ARR7</accession>
<evidence type="ECO:0000313" key="5">
    <source>
        <dbReference type="RefSeq" id="XP_039117566.1"/>
    </source>
</evidence>
<dbReference type="Pfam" id="PF13041">
    <property type="entry name" value="PPR_2"/>
    <property type="match status" value="3"/>
</dbReference>
<proteinExistence type="predicted"/>